<evidence type="ECO:0000313" key="2">
    <source>
        <dbReference type="Proteomes" id="UP000029003"/>
    </source>
</evidence>
<comment type="caution">
    <text evidence="1">The sequence shown here is derived from an EMBL/GenBank/DDBJ whole genome shotgun (WGS) entry which is preliminary data.</text>
</comment>
<accession>A0A087E2R8</accession>
<gene>
    <name evidence="1" type="ORF">THER5_1911</name>
</gene>
<organism evidence="1 2">
    <name type="scientific">Bifidobacterium thermacidophilum subsp. thermacidophilum</name>
    <dbReference type="NCBI Taxonomy" id="79262"/>
    <lineage>
        <taxon>Bacteria</taxon>
        <taxon>Bacillati</taxon>
        <taxon>Actinomycetota</taxon>
        <taxon>Actinomycetes</taxon>
        <taxon>Bifidobacteriales</taxon>
        <taxon>Bifidobacteriaceae</taxon>
        <taxon>Bifidobacterium</taxon>
    </lineage>
</organism>
<dbReference type="Proteomes" id="UP000029003">
    <property type="component" value="Unassembled WGS sequence"/>
</dbReference>
<sequence length="55" mass="6327">MCARLCDRPVIINEPRYSTVSGWIRVVIVCRSCRCPVDRFGDQASRLDLVRVGCW</sequence>
<proteinExistence type="predicted"/>
<name>A0A087E2R8_9BIFI</name>
<dbReference type="AlphaFoldDB" id="A0A087E2R8"/>
<evidence type="ECO:0000313" key="1">
    <source>
        <dbReference type="EMBL" id="KFJ02069.1"/>
    </source>
</evidence>
<reference evidence="1 2" key="1">
    <citation type="submission" date="2014-03" db="EMBL/GenBank/DDBJ databases">
        <title>Genomics of Bifidobacteria.</title>
        <authorList>
            <person name="Ventura M."/>
            <person name="Milani C."/>
            <person name="Lugli G.A."/>
        </authorList>
    </citation>
    <scope>NUCLEOTIDE SEQUENCE [LARGE SCALE GENOMIC DNA]</scope>
    <source>
        <strain evidence="1 2">LMG 21395</strain>
    </source>
</reference>
<dbReference type="EMBL" id="JGZT01000007">
    <property type="protein sequence ID" value="KFJ02069.1"/>
    <property type="molecule type" value="Genomic_DNA"/>
</dbReference>
<protein>
    <submittedName>
        <fullName evidence="1">Uncharacterized protein</fullName>
    </submittedName>
</protein>